<dbReference type="PROSITE" id="PS50089">
    <property type="entry name" value="ZF_RING_2"/>
    <property type="match status" value="1"/>
</dbReference>
<dbReference type="SUPFAM" id="SSF57845">
    <property type="entry name" value="B-box zinc-binding domain"/>
    <property type="match status" value="1"/>
</dbReference>
<dbReference type="Gene3D" id="3.30.40.10">
    <property type="entry name" value="Zinc/RING finger domain, C3HC4 (zinc finger)"/>
    <property type="match status" value="1"/>
</dbReference>
<protein>
    <recommendedName>
        <fullName evidence="9">TRIM56</fullName>
    </recommendedName>
</protein>
<dbReference type="Pfam" id="PF00643">
    <property type="entry name" value="zf-B_box"/>
    <property type="match status" value="1"/>
</dbReference>
<dbReference type="SMART" id="SM00336">
    <property type="entry name" value="BBOX"/>
    <property type="match status" value="2"/>
</dbReference>
<dbReference type="InterPro" id="IPR001841">
    <property type="entry name" value="Znf_RING"/>
</dbReference>
<keyword evidence="8" id="KW-1185">Reference proteome</keyword>
<dbReference type="InterPro" id="IPR018957">
    <property type="entry name" value="Znf_C3HC4_RING-type"/>
</dbReference>
<evidence type="ECO:0000256" key="3">
    <source>
        <dbReference type="ARBA" id="ARBA00022833"/>
    </source>
</evidence>
<feature type="domain" description="B box-type" evidence="6">
    <location>
        <begin position="141"/>
        <end position="181"/>
    </location>
</feature>
<dbReference type="PROSITE" id="PS50119">
    <property type="entry name" value="ZF_BBOX"/>
    <property type="match status" value="2"/>
</dbReference>
<dbReference type="Pfam" id="PF00097">
    <property type="entry name" value="zf-C3HC4"/>
    <property type="match status" value="1"/>
</dbReference>
<evidence type="ECO:0000256" key="4">
    <source>
        <dbReference type="PROSITE-ProRule" id="PRU00024"/>
    </source>
</evidence>
<dbReference type="GO" id="GO:0008270">
    <property type="term" value="F:zinc ion binding"/>
    <property type="evidence" value="ECO:0007669"/>
    <property type="project" value="UniProtKB-KW"/>
</dbReference>
<proteinExistence type="predicted"/>
<name>A0A8S3V541_MYTED</name>
<dbReference type="Gene3D" id="4.10.830.40">
    <property type="match status" value="1"/>
</dbReference>
<reference evidence="7" key="1">
    <citation type="submission" date="2021-03" db="EMBL/GenBank/DDBJ databases">
        <authorList>
            <person name="Bekaert M."/>
        </authorList>
    </citation>
    <scope>NUCLEOTIDE SEQUENCE</scope>
</reference>
<dbReference type="SUPFAM" id="SSF57850">
    <property type="entry name" value="RING/U-box"/>
    <property type="match status" value="1"/>
</dbReference>
<feature type="domain" description="B box-type" evidence="6">
    <location>
        <begin position="82"/>
        <end position="128"/>
    </location>
</feature>
<dbReference type="Gene3D" id="3.30.160.60">
    <property type="entry name" value="Classic Zinc Finger"/>
    <property type="match status" value="1"/>
</dbReference>
<comment type="caution">
    <text evidence="7">The sequence shown here is derived from an EMBL/GenBank/DDBJ whole genome shotgun (WGS) entry which is preliminary data.</text>
</comment>
<dbReference type="AlphaFoldDB" id="A0A8S3V541"/>
<sequence length="229" mass="26573">MATNLPTAEENFCEICNSAYTSPRLLDCFHIFCTTCLEKLIEGKQIFRCPLCRRDLPVPIEGIKSVPFIPYTTKSNSVKKNETERTCEMCDEIEIYSRCIDCDQNMCKSCHDYHLRNKTLRKHTLVEENTELPTKQDKIRPEDMQCGEHVKEFSFYCKSCNSLICKDCKESKHFLHKTEYIDSAVKDMNLSLTSVVTSLNSKIPFLSNTIENAKTEKKEIPDTYRHNKN</sequence>
<dbReference type="PROSITE" id="PS00518">
    <property type="entry name" value="ZF_RING_1"/>
    <property type="match status" value="1"/>
</dbReference>
<evidence type="ECO:0000256" key="1">
    <source>
        <dbReference type="ARBA" id="ARBA00022723"/>
    </source>
</evidence>
<organism evidence="7 8">
    <name type="scientific">Mytilus edulis</name>
    <name type="common">Blue mussel</name>
    <dbReference type="NCBI Taxonomy" id="6550"/>
    <lineage>
        <taxon>Eukaryota</taxon>
        <taxon>Metazoa</taxon>
        <taxon>Spiralia</taxon>
        <taxon>Lophotrochozoa</taxon>
        <taxon>Mollusca</taxon>
        <taxon>Bivalvia</taxon>
        <taxon>Autobranchia</taxon>
        <taxon>Pteriomorphia</taxon>
        <taxon>Mytilida</taxon>
        <taxon>Mytiloidea</taxon>
        <taxon>Mytilidae</taxon>
        <taxon>Mytilinae</taxon>
        <taxon>Mytilus</taxon>
    </lineage>
</organism>
<evidence type="ECO:0000259" key="6">
    <source>
        <dbReference type="PROSITE" id="PS50119"/>
    </source>
</evidence>
<dbReference type="InterPro" id="IPR047153">
    <property type="entry name" value="TRIM45/56/19-like"/>
</dbReference>
<dbReference type="EMBL" id="CAJPWZ010002951">
    <property type="protein sequence ID" value="CAG2248886.1"/>
    <property type="molecule type" value="Genomic_DNA"/>
</dbReference>
<dbReference type="InterPro" id="IPR000315">
    <property type="entry name" value="Znf_B-box"/>
</dbReference>
<evidence type="ECO:0000313" key="8">
    <source>
        <dbReference type="Proteomes" id="UP000683360"/>
    </source>
</evidence>
<dbReference type="InterPro" id="IPR017907">
    <property type="entry name" value="Znf_RING_CS"/>
</dbReference>
<dbReference type="InterPro" id="IPR013083">
    <property type="entry name" value="Znf_RING/FYVE/PHD"/>
</dbReference>
<dbReference type="PANTHER" id="PTHR25462:SF296">
    <property type="entry name" value="MEIOTIC P26, ISOFORM F"/>
    <property type="match status" value="1"/>
</dbReference>
<evidence type="ECO:0000313" key="7">
    <source>
        <dbReference type="EMBL" id="CAG2248886.1"/>
    </source>
</evidence>
<dbReference type="PANTHER" id="PTHR25462">
    <property type="entry name" value="BONUS, ISOFORM C-RELATED"/>
    <property type="match status" value="1"/>
</dbReference>
<dbReference type="OrthoDB" id="6160893at2759"/>
<accession>A0A8S3V541</accession>
<gene>
    <name evidence="7" type="ORF">MEDL_60692</name>
</gene>
<evidence type="ECO:0000256" key="2">
    <source>
        <dbReference type="ARBA" id="ARBA00022771"/>
    </source>
</evidence>
<keyword evidence="3" id="KW-0862">Zinc</keyword>
<keyword evidence="1" id="KW-0479">Metal-binding</keyword>
<evidence type="ECO:0008006" key="9">
    <source>
        <dbReference type="Google" id="ProtNLM"/>
    </source>
</evidence>
<dbReference type="CDD" id="cd19757">
    <property type="entry name" value="Bbox1"/>
    <property type="match status" value="1"/>
</dbReference>
<keyword evidence="2 4" id="KW-0863">Zinc-finger</keyword>
<evidence type="ECO:0000259" key="5">
    <source>
        <dbReference type="PROSITE" id="PS50089"/>
    </source>
</evidence>
<dbReference type="Proteomes" id="UP000683360">
    <property type="component" value="Unassembled WGS sequence"/>
</dbReference>
<dbReference type="SMART" id="SM00184">
    <property type="entry name" value="RING"/>
    <property type="match status" value="1"/>
</dbReference>
<feature type="domain" description="RING-type" evidence="5">
    <location>
        <begin position="13"/>
        <end position="53"/>
    </location>
</feature>